<evidence type="ECO:0000256" key="3">
    <source>
        <dbReference type="ARBA" id="ARBA00022840"/>
    </source>
</evidence>
<keyword evidence="1" id="KW-1003">Cell membrane</keyword>
<dbReference type="PROSITE" id="PS50893">
    <property type="entry name" value="ABC_TRANSPORTER_2"/>
    <property type="match status" value="1"/>
</dbReference>
<dbReference type="GO" id="GO:0016887">
    <property type="term" value="F:ATP hydrolysis activity"/>
    <property type="evidence" value="ECO:0007669"/>
    <property type="project" value="InterPro"/>
</dbReference>
<dbReference type="Pfam" id="PF00005">
    <property type="entry name" value="ABC_tran"/>
    <property type="match status" value="1"/>
</dbReference>
<dbReference type="InterPro" id="IPR027417">
    <property type="entry name" value="P-loop_NTPase"/>
</dbReference>
<dbReference type="Proteomes" id="UP000237925">
    <property type="component" value="Chromosome"/>
</dbReference>
<keyword evidence="1" id="KW-0472">Membrane</keyword>
<dbReference type="SUPFAM" id="SSF52540">
    <property type="entry name" value="P-loop containing nucleoside triphosphate hydrolases"/>
    <property type="match status" value="1"/>
</dbReference>
<sequence length="219" mass="23794">MEGPSLASIPDVSHTSQVVLRASAVDLELAVRPILRGWSAGMPAGLSLVLGEEGTGKTSVLRLLAGELPPTAGRLELHGATHDTPAYRSQVFWRDPRDPWPRETTPRAWTEEFAAACPHWQAGDWLRHVQGFALEPHLDKAMFQLSTGSQRKVLLAAALASGAPLTLIDEPVAALDRVSIRYFCTALAQVAQQPGRALVVAHYDALDEALPWRFILQLG</sequence>
<evidence type="ECO:0000256" key="1">
    <source>
        <dbReference type="ARBA" id="ARBA00022475"/>
    </source>
</evidence>
<evidence type="ECO:0000313" key="5">
    <source>
        <dbReference type="EMBL" id="AVO50136.1"/>
    </source>
</evidence>
<evidence type="ECO:0000259" key="4">
    <source>
        <dbReference type="PROSITE" id="PS50893"/>
    </source>
</evidence>
<dbReference type="AlphaFoldDB" id="A0A2R3QEB9"/>
<dbReference type="InterPro" id="IPR003439">
    <property type="entry name" value="ABC_transporter-like_ATP-bd"/>
</dbReference>
<reference evidence="5 6" key="1">
    <citation type="submission" date="2018-03" db="EMBL/GenBank/DDBJ databases">
        <title>Genome sequencing of Melaminivora sp.</title>
        <authorList>
            <person name="Kim S.-J."/>
            <person name="Heo J."/>
            <person name="Ahn J.-H."/>
            <person name="Kwon S.-W."/>
        </authorList>
    </citation>
    <scope>NUCLEOTIDE SEQUENCE [LARGE SCALE GENOMIC DNA]</scope>
    <source>
        <strain evidence="5 6">SC2-9</strain>
    </source>
</reference>
<keyword evidence="3 5" id="KW-0067">ATP-binding</keyword>
<gene>
    <name evidence="5" type="ORF">C6568_13405</name>
</gene>
<protein>
    <submittedName>
        <fullName evidence="5">ABC transporter ATP-binding protein</fullName>
    </submittedName>
</protein>
<keyword evidence="6" id="KW-1185">Reference proteome</keyword>
<proteinExistence type="predicted"/>
<dbReference type="EMBL" id="CP027667">
    <property type="protein sequence ID" value="AVO50136.1"/>
    <property type="molecule type" value="Genomic_DNA"/>
</dbReference>
<dbReference type="SMART" id="SM00382">
    <property type="entry name" value="AAA"/>
    <property type="match status" value="1"/>
</dbReference>
<keyword evidence="2" id="KW-0547">Nucleotide-binding</keyword>
<evidence type="ECO:0000256" key="2">
    <source>
        <dbReference type="ARBA" id="ARBA00022741"/>
    </source>
</evidence>
<dbReference type="KEGG" id="mela:C6568_13405"/>
<evidence type="ECO:0000313" key="6">
    <source>
        <dbReference type="Proteomes" id="UP000237925"/>
    </source>
</evidence>
<dbReference type="GO" id="GO:0005524">
    <property type="term" value="F:ATP binding"/>
    <property type="evidence" value="ECO:0007669"/>
    <property type="project" value="UniProtKB-KW"/>
</dbReference>
<dbReference type="InterPro" id="IPR003593">
    <property type="entry name" value="AAA+_ATPase"/>
</dbReference>
<dbReference type="OrthoDB" id="8772152at2"/>
<feature type="domain" description="ABC transporter" evidence="4">
    <location>
        <begin position="20"/>
        <end position="218"/>
    </location>
</feature>
<accession>A0A2R3QEB9</accession>
<name>A0A2R3QEB9_9BURK</name>
<dbReference type="PANTHER" id="PTHR43158">
    <property type="entry name" value="SKFA PEPTIDE EXPORT ATP-BINDING PROTEIN SKFE"/>
    <property type="match status" value="1"/>
</dbReference>
<dbReference type="Gene3D" id="3.40.50.300">
    <property type="entry name" value="P-loop containing nucleotide triphosphate hydrolases"/>
    <property type="match status" value="1"/>
</dbReference>
<organism evidence="5 6">
    <name type="scientific">Melaminivora suipulveris</name>
    <dbReference type="NCBI Taxonomy" id="2109913"/>
    <lineage>
        <taxon>Bacteria</taxon>
        <taxon>Pseudomonadati</taxon>
        <taxon>Pseudomonadota</taxon>
        <taxon>Betaproteobacteria</taxon>
        <taxon>Burkholderiales</taxon>
        <taxon>Comamonadaceae</taxon>
        <taxon>Melaminivora</taxon>
    </lineage>
</organism>
<dbReference type="PANTHER" id="PTHR43158:SF2">
    <property type="entry name" value="SKFA PEPTIDE EXPORT ATP-BINDING PROTEIN SKFE"/>
    <property type="match status" value="1"/>
</dbReference>